<dbReference type="SMART" id="SM00220">
    <property type="entry name" value="S_TKc"/>
    <property type="match status" value="1"/>
</dbReference>
<dbReference type="InterPro" id="IPR055231">
    <property type="entry name" value="2AA_helical"/>
</dbReference>
<reference evidence="14 15" key="1">
    <citation type="submission" date="2020-04" db="EMBL/GenBank/DDBJ databases">
        <authorList>
            <person name="Alioto T."/>
            <person name="Alioto T."/>
            <person name="Gomez Garrido J."/>
        </authorList>
    </citation>
    <scope>NUCLEOTIDE SEQUENCE [LARGE SCALE GENOMIC DNA]</scope>
</reference>
<dbReference type="InterPro" id="IPR015943">
    <property type="entry name" value="WD40/YVTN_repeat-like_dom_sf"/>
</dbReference>
<dbReference type="SUPFAM" id="SSF56112">
    <property type="entry name" value="Protein kinase-like (PK-like)"/>
    <property type="match status" value="1"/>
</dbReference>
<feature type="region of interest" description="Disordered" evidence="12">
    <location>
        <begin position="1281"/>
        <end position="1304"/>
    </location>
</feature>
<dbReference type="GO" id="GO:0005776">
    <property type="term" value="C:autophagosome"/>
    <property type="evidence" value="ECO:0007669"/>
    <property type="project" value="UniProtKB-SubCell"/>
</dbReference>
<dbReference type="GO" id="GO:0016236">
    <property type="term" value="P:macroautophagy"/>
    <property type="evidence" value="ECO:0007669"/>
    <property type="project" value="InterPro"/>
</dbReference>
<dbReference type="GO" id="GO:0034271">
    <property type="term" value="C:phosphatidylinositol 3-kinase complex, class III, type I"/>
    <property type="evidence" value="ECO:0007669"/>
    <property type="project" value="TreeGrafter"/>
</dbReference>
<dbReference type="Pfam" id="PF00069">
    <property type="entry name" value="Pkinase"/>
    <property type="match status" value="1"/>
</dbReference>
<dbReference type="FunFam" id="1.25.10.10:FF:000342">
    <property type="entry name" value="Serine/threonine-protein kinase VPS15"/>
    <property type="match status" value="1"/>
</dbReference>
<dbReference type="GO" id="GO:0004674">
    <property type="term" value="F:protein serine/threonine kinase activity"/>
    <property type="evidence" value="ECO:0007669"/>
    <property type="project" value="UniProtKB-KW"/>
</dbReference>
<dbReference type="InterPro" id="IPR000719">
    <property type="entry name" value="Prot_kinase_dom"/>
</dbReference>
<dbReference type="InterPro" id="IPR021133">
    <property type="entry name" value="HEAT_type_2"/>
</dbReference>
<dbReference type="GO" id="GO:0034272">
    <property type="term" value="C:phosphatidylinositol 3-kinase complex, class III, type II"/>
    <property type="evidence" value="ECO:0007669"/>
    <property type="project" value="TreeGrafter"/>
</dbReference>
<dbReference type="Pfam" id="PF22956">
    <property type="entry name" value="VPS15-like_hel"/>
    <property type="match status" value="1"/>
</dbReference>
<gene>
    <name evidence="14" type="ORF">CLODIP_2_CD02369</name>
</gene>
<dbReference type="PROSITE" id="PS50011">
    <property type="entry name" value="PROTEIN_KINASE_DOM"/>
    <property type="match status" value="1"/>
</dbReference>
<dbReference type="InterPro" id="IPR001680">
    <property type="entry name" value="WD40_rpt"/>
</dbReference>
<dbReference type="InterPro" id="IPR011989">
    <property type="entry name" value="ARM-like"/>
</dbReference>
<evidence type="ECO:0000256" key="4">
    <source>
        <dbReference type="ARBA" id="ARBA00022574"/>
    </source>
</evidence>
<keyword evidence="15" id="KW-1185">Reference proteome</keyword>
<dbReference type="GO" id="GO:0045324">
    <property type="term" value="P:late endosome to vacuole transport"/>
    <property type="evidence" value="ECO:0007669"/>
    <property type="project" value="InterPro"/>
</dbReference>
<evidence type="ECO:0000313" key="15">
    <source>
        <dbReference type="Proteomes" id="UP000494165"/>
    </source>
</evidence>
<dbReference type="PANTHER" id="PTHR17583">
    <property type="entry name" value="PHOSPHOINOSITIDE 3-KINASE REGULATORY SUBUNIT 4"/>
    <property type="match status" value="1"/>
</dbReference>
<dbReference type="PANTHER" id="PTHR17583:SF0">
    <property type="entry name" value="PHOSPHOINOSITIDE 3-KINASE REGULATORY SUBUNIT 4"/>
    <property type="match status" value="1"/>
</dbReference>
<dbReference type="GO" id="GO:0005524">
    <property type="term" value="F:ATP binding"/>
    <property type="evidence" value="ECO:0007669"/>
    <property type="project" value="UniProtKB-KW"/>
</dbReference>
<evidence type="ECO:0000256" key="2">
    <source>
        <dbReference type="ARBA" id="ARBA00012513"/>
    </source>
</evidence>
<accession>A0A8S1D0U6</accession>
<dbReference type="Pfam" id="PF00400">
    <property type="entry name" value="WD40"/>
    <property type="match status" value="2"/>
</dbReference>
<evidence type="ECO:0000256" key="8">
    <source>
        <dbReference type="ARBA" id="ARBA00022777"/>
    </source>
</evidence>
<comment type="caution">
    <text evidence="14">The sequence shown here is derived from an EMBL/GenBank/DDBJ whole genome shotgun (WGS) entry which is preliminary data.</text>
</comment>
<keyword evidence="4 11" id="KW-0853">WD repeat</keyword>
<comment type="subcellular location">
    <subcellularLocation>
        <location evidence="1">Cytoplasmic vesicle</location>
        <location evidence="1">Autophagosome</location>
    </subcellularLocation>
</comment>
<evidence type="ECO:0000256" key="12">
    <source>
        <dbReference type="SAM" id="MobiDB-lite"/>
    </source>
</evidence>
<keyword evidence="9" id="KW-0067">ATP-binding</keyword>
<dbReference type="InterPro" id="IPR008271">
    <property type="entry name" value="Ser/Thr_kinase_AS"/>
</dbReference>
<dbReference type="OrthoDB" id="242910at2759"/>
<dbReference type="EMBL" id="CADEPI010000091">
    <property type="protein sequence ID" value="CAB3373943.1"/>
    <property type="molecule type" value="Genomic_DNA"/>
</dbReference>
<evidence type="ECO:0000256" key="11">
    <source>
        <dbReference type="PROSITE-ProRule" id="PRU00221"/>
    </source>
</evidence>
<dbReference type="InterPro" id="IPR011009">
    <property type="entry name" value="Kinase-like_dom_sf"/>
</dbReference>
<dbReference type="Gene3D" id="1.25.10.10">
    <property type="entry name" value="Leucine-rich Repeat Variant"/>
    <property type="match status" value="2"/>
</dbReference>
<dbReference type="SUPFAM" id="SSF50978">
    <property type="entry name" value="WD40 repeat-like"/>
    <property type="match status" value="1"/>
</dbReference>
<dbReference type="SMART" id="SM00320">
    <property type="entry name" value="WD40"/>
    <property type="match status" value="5"/>
</dbReference>
<name>A0A8S1D0U6_9INSE</name>
<evidence type="ECO:0000256" key="7">
    <source>
        <dbReference type="ARBA" id="ARBA00022741"/>
    </source>
</evidence>
<evidence type="ECO:0000259" key="13">
    <source>
        <dbReference type="PROSITE" id="PS50011"/>
    </source>
</evidence>
<dbReference type="SUPFAM" id="SSF48371">
    <property type="entry name" value="ARM repeat"/>
    <property type="match status" value="1"/>
</dbReference>
<evidence type="ECO:0000256" key="9">
    <source>
        <dbReference type="ARBA" id="ARBA00022840"/>
    </source>
</evidence>
<dbReference type="PROSITE" id="PS50077">
    <property type="entry name" value="HEAT_REPEAT"/>
    <property type="match status" value="1"/>
</dbReference>
<evidence type="ECO:0000256" key="10">
    <source>
        <dbReference type="PROSITE-ProRule" id="PRU00103"/>
    </source>
</evidence>
<dbReference type="InterPro" id="IPR036322">
    <property type="entry name" value="WD40_repeat_dom_sf"/>
</dbReference>
<feature type="domain" description="Protein kinase" evidence="13">
    <location>
        <begin position="26"/>
        <end position="313"/>
    </location>
</feature>
<keyword evidence="8" id="KW-0418">Kinase</keyword>
<sequence length="1338" mass="150023">MGNQLVGIAPSQIFPVEHYLTELNDLEFDVNLGSTRFLKVARARSQEGLVVVKVFAIHDPTLPLATYKDKLEDIRNKLALSVNCLPFQKITLSDKSGLMFREYVKCSLYDRISTRPFLCSIEKRWIAFQVLYAVYQCHNLGVCHGDIKLENIMITSWNWVLLTDFAPIKPTYLPEDNPADFSYFFDTSRRRTCYIAPERFIKTLTSEASSQLLLPEDVYKRGDLVPSMDIFSTGCALTELFTEGQPPFDFSQLLAYRSGDYSPVKLLEKIDDENTRDLLRTMMEKDPNQRPSAEFILADQKGKLFPSYFHSFLQSYMLMFSSTPILSPDEKISRLSKDIKNVINHLCEYEEGVEGLVLITSLVTSCIRGLHHCSSKLQALESLMDLAEKASSETILDRIIPYIFCMVEDIEPRVRVSAVNTLTYCLGAVSQVPCSDANVFPEYILPNLANIYQDKSVLVRAAYASKVSELAEIALRFLEQSQLHPVVNMAEGNRPSYETELNTLTEMIQHTVERLLKDPDNLVRQTLLENGITRLCVFFGKQRAHDILLSHMVTFLNEREDKHLRGAFFDSIVGVASYVGWHGTAALLPLLQQGLSDPEEFVMVKAINALTSLTELGLISKLNTYDTLQGMVIYLVHPSLWVRQSVVGYVSAVARKLELIDVHCKVQSLIKPYLDSSLIQVDKEFLLLSALKPPIPRIVFDSVVKCNDIALFIDTLKTRKTHREKLKIGHMPSLQETQKQPLSSLFRRLISEGMTEEVEEYLLTMSIDLTKIHERKNNLDIAAGKKLQMDGIVNLPVLNVQTHSIILVNPVKTDAQRNRAKKLEPQYFPSNEDWRPSYGAEPQNIAVRKSESTSVSPSSNHSGNMMTSPMMDSAVHVLASPKEIDHSLQEKSFIQYRCAPCKSELRELVSRKQEQFAEACRGMGAAEWSLEQPIAWELRNIPPPGWRLRGLLVAHLHEHRSAVNRIVTIPESTCFASCSNDGWIKIWDCAKMEGKNVANKSVQTLHQLGGPLVGLAPCEGNTSLASASQNGSVFVARTAQGSSKMLVTQTRQLDPNEEGFAVDVGHFDSGSQSVVVYATLYGSLIGWDLRSPNIAWKMENDLKHGVITSFCVDSRHSWLTLGTNCGYHICWDLRFQLPLTIVQHPLGSRVRRLAKHPTESSWVLSAVQGNNEVSMWNMETGFRQVVLWASNTPPLSQSQASSNSVCGMYTGLADRGAPFLLTGGSDMRVRFWDLEAPTDSFIPITAANETIPQGCVTYSTRLVDGTNVVHELINKPTMRHASGTRAVGPEVDVPRPGPEQPAAGHQDWISDITMCQASQHFMVTGSRDGVIKVIKWIN</sequence>
<dbReference type="PROSITE" id="PS50082">
    <property type="entry name" value="WD_REPEATS_2"/>
    <property type="match status" value="2"/>
</dbReference>
<dbReference type="PROSITE" id="PS00108">
    <property type="entry name" value="PROTEIN_KINASE_ST"/>
    <property type="match status" value="1"/>
</dbReference>
<keyword evidence="5" id="KW-0808">Transferase</keyword>
<dbReference type="FunFam" id="1.10.510.10:FF:000497">
    <property type="entry name" value="Phosphoinositide 3-kinase regulatory subunit"/>
    <property type="match status" value="1"/>
</dbReference>
<dbReference type="CDD" id="cd13980">
    <property type="entry name" value="STKc_Vps15"/>
    <property type="match status" value="1"/>
</dbReference>
<keyword evidence="7" id="KW-0547">Nucleotide-binding</keyword>
<dbReference type="EC" id="2.7.11.1" evidence="2"/>
<dbReference type="GO" id="GO:0006623">
    <property type="term" value="P:protein targeting to vacuole"/>
    <property type="evidence" value="ECO:0007669"/>
    <property type="project" value="TreeGrafter"/>
</dbReference>
<feature type="repeat" description="WD" evidence="11">
    <location>
        <begin position="1219"/>
        <end position="1235"/>
    </location>
</feature>
<dbReference type="InterPro" id="IPR016024">
    <property type="entry name" value="ARM-type_fold"/>
</dbReference>
<evidence type="ECO:0000256" key="5">
    <source>
        <dbReference type="ARBA" id="ARBA00022679"/>
    </source>
</evidence>
<dbReference type="Proteomes" id="UP000494165">
    <property type="component" value="Unassembled WGS sequence"/>
</dbReference>
<feature type="repeat" description="WD" evidence="11">
    <location>
        <begin position="956"/>
        <end position="988"/>
    </location>
</feature>
<evidence type="ECO:0000313" key="14">
    <source>
        <dbReference type="EMBL" id="CAB3373943.1"/>
    </source>
</evidence>
<evidence type="ECO:0000256" key="6">
    <source>
        <dbReference type="ARBA" id="ARBA00022737"/>
    </source>
</evidence>
<keyword evidence="3" id="KW-0723">Serine/threonine-protein kinase</keyword>
<proteinExistence type="predicted"/>
<organism evidence="14 15">
    <name type="scientific">Cloeon dipterum</name>
    <dbReference type="NCBI Taxonomy" id="197152"/>
    <lineage>
        <taxon>Eukaryota</taxon>
        <taxon>Metazoa</taxon>
        <taxon>Ecdysozoa</taxon>
        <taxon>Arthropoda</taxon>
        <taxon>Hexapoda</taxon>
        <taxon>Insecta</taxon>
        <taxon>Pterygota</taxon>
        <taxon>Palaeoptera</taxon>
        <taxon>Ephemeroptera</taxon>
        <taxon>Pisciforma</taxon>
        <taxon>Baetidae</taxon>
        <taxon>Cloeon</taxon>
    </lineage>
</organism>
<dbReference type="InterPro" id="IPR045162">
    <property type="entry name" value="Vps15-like"/>
</dbReference>
<feature type="repeat" description="HEAT" evidence="10">
    <location>
        <begin position="444"/>
        <end position="482"/>
    </location>
</feature>
<evidence type="ECO:0000256" key="3">
    <source>
        <dbReference type="ARBA" id="ARBA00022527"/>
    </source>
</evidence>
<protein>
    <recommendedName>
        <fullName evidence="2">non-specific serine/threonine protein kinase</fullName>
        <ecNumber evidence="2">2.7.11.1</ecNumber>
    </recommendedName>
</protein>
<dbReference type="GO" id="GO:0005770">
    <property type="term" value="C:late endosome"/>
    <property type="evidence" value="ECO:0007669"/>
    <property type="project" value="TreeGrafter"/>
</dbReference>
<dbReference type="Gene3D" id="1.10.510.10">
    <property type="entry name" value="Transferase(Phosphotransferase) domain 1"/>
    <property type="match status" value="1"/>
</dbReference>
<keyword evidence="6" id="KW-0677">Repeat</keyword>
<dbReference type="Gene3D" id="2.130.10.10">
    <property type="entry name" value="YVTN repeat-like/Quinoprotein amine dehydrogenase"/>
    <property type="match status" value="2"/>
</dbReference>
<evidence type="ECO:0000256" key="1">
    <source>
        <dbReference type="ARBA" id="ARBA00004419"/>
    </source>
</evidence>
<dbReference type="GO" id="GO:0071561">
    <property type="term" value="C:nucleus-vacuole junction"/>
    <property type="evidence" value="ECO:0007669"/>
    <property type="project" value="TreeGrafter"/>
</dbReference>
<dbReference type="PROSITE" id="PS50294">
    <property type="entry name" value="WD_REPEATS_REGION"/>
    <property type="match status" value="1"/>
</dbReference>